<keyword evidence="4" id="KW-1185">Reference proteome</keyword>
<dbReference type="InterPro" id="IPR007518">
    <property type="entry name" value="MINDY"/>
</dbReference>
<evidence type="ECO:0000313" key="3">
    <source>
        <dbReference type="EMBL" id="KAK8858011.1"/>
    </source>
</evidence>
<dbReference type="Pfam" id="PF04424">
    <property type="entry name" value="MINDY_DUB"/>
    <property type="match status" value="1"/>
</dbReference>
<sequence>MIFSLHFLMEVKKKSFVFQTKTIYFPPLGRKVNILLQHRDGPCMLIAIFNSLAIQGRVSIDSGIYPSSSIIEIIKSCNSDVHGLNKLVNGYYVNPSFSSCTDFQDYPDFLQKLNIQLVHAMTPSKKQKNYDIISKYNYDSMIVRLIDLQSEKPCSDELKALRAWNSKLRKQVTTSGIEDIESQIKEGEVQIFFRNSHFACIYKYLNHVYSLITCRGLGGKNCAWHSLPSANGEFQYYDENFNITFCQPWDSNSTKDKSKQKQKSYNTSSSPEMKTEIKHKKQHAKNNDCTIF</sequence>
<protein>
    <submittedName>
        <fullName evidence="3">Ubiquitin carboxyl-terminal hydrolase MINDY-2</fullName>
    </submittedName>
</protein>
<dbReference type="PANTHER" id="PTHR18063">
    <property type="entry name" value="NF-E2 INDUCIBLE PROTEIN"/>
    <property type="match status" value="1"/>
</dbReference>
<feature type="region of interest" description="Disordered" evidence="1">
    <location>
        <begin position="252"/>
        <end position="292"/>
    </location>
</feature>
<organism evidence="3 4">
    <name type="scientific">Tritrichomonas musculus</name>
    <dbReference type="NCBI Taxonomy" id="1915356"/>
    <lineage>
        <taxon>Eukaryota</taxon>
        <taxon>Metamonada</taxon>
        <taxon>Parabasalia</taxon>
        <taxon>Tritrichomonadida</taxon>
        <taxon>Tritrichomonadidae</taxon>
        <taxon>Tritrichomonas</taxon>
    </lineage>
</organism>
<accession>A0ABR2I6A2</accession>
<reference evidence="3 4" key="1">
    <citation type="submission" date="2024-04" db="EMBL/GenBank/DDBJ databases">
        <title>Tritrichomonas musculus Genome.</title>
        <authorList>
            <person name="Alves-Ferreira E."/>
            <person name="Grigg M."/>
            <person name="Lorenzi H."/>
            <person name="Galac M."/>
        </authorList>
    </citation>
    <scope>NUCLEOTIDE SEQUENCE [LARGE SCALE GENOMIC DNA]</scope>
    <source>
        <strain evidence="3 4">EAF2021</strain>
    </source>
</reference>
<dbReference type="InterPro" id="IPR033979">
    <property type="entry name" value="MINDY_domain"/>
</dbReference>
<evidence type="ECO:0000313" key="4">
    <source>
        <dbReference type="Proteomes" id="UP001470230"/>
    </source>
</evidence>
<dbReference type="EMBL" id="JAPFFF010000019">
    <property type="protein sequence ID" value="KAK8858011.1"/>
    <property type="molecule type" value="Genomic_DNA"/>
</dbReference>
<evidence type="ECO:0000259" key="2">
    <source>
        <dbReference type="Pfam" id="PF04424"/>
    </source>
</evidence>
<dbReference type="Proteomes" id="UP001470230">
    <property type="component" value="Unassembled WGS sequence"/>
</dbReference>
<name>A0ABR2I6A2_9EUKA</name>
<evidence type="ECO:0000256" key="1">
    <source>
        <dbReference type="SAM" id="MobiDB-lite"/>
    </source>
</evidence>
<dbReference type="PANTHER" id="PTHR18063:SF6">
    <property type="entry name" value="UBIQUITIN CARBOXYL-TERMINAL HYDROLASE"/>
    <property type="match status" value="1"/>
</dbReference>
<comment type="caution">
    <text evidence="3">The sequence shown here is derived from an EMBL/GenBank/DDBJ whole genome shotgun (WGS) entry which is preliminary data.</text>
</comment>
<proteinExistence type="predicted"/>
<keyword evidence="3" id="KW-0378">Hydrolase</keyword>
<feature type="domain" description="MINDY deubiquitinase" evidence="2">
    <location>
        <begin position="17"/>
        <end position="241"/>
    </location>
</feature>
<dbReference type="GO" id="GO:0016787">
    <property type="term" value="F:hydrolase activity"/>
    <property type="evidence" value="ECO:0007669"/>
    <property type="project" value="UniProtKB-KW"/>
</dbReference>
<gene>
    <name evidence="3" type="ORF">M9Y10_013111</name>
</gene>